<keyword evidence="1" id="KW-0472">Membrane</keyword>
<feature type="transmembrane region" description="Helical" evidence="1">
    <location>
        <begin position="18"/>
        <end position="42"/>
    </location>
</feature>
<evidence type="ECO:0000313" key="3">
    <source>
        <dbReference type="Proteomes" id="UP000031516"/>
    </source>
</evidence>
<dbReference type="OrthoDB" id="4089394at2759"/>
<dbReference type="Pfam" id="PF12351">
    <property type="entry name" value="Fig1"/>
    <property type="match status" value="1"/>
</dbReference>
<reference evidence="2 3" key="1">
    <citation type="submission" date="2014-03" db="EMBL/GenBank/DDBJ databases">
        <title>The genome of Kluyveromyces dobzhanskii.</title>
        <authorList>
            <person name="Nystedt B."/>
            <person name="Astrom S."/>
        </authorList>
    </citation>
    <scope>NUCLEOTIDE SEQUENCE [LARGE SCALE GENOMIC DNA]</scope>
    <source>
        <strain evidence="2 3">CBS 2104</strain>
    </source>
</reference>
<sequence>MFLPISLLYKIGQRIPRVLILTTSFISAFILVFLLVGCYNVSQSSTYLVKYQFNTESPLYSVISTQFNSQNYTGDLEDVKILSGYMGVCVDNIPADYYRNSSTKSSKVCFNRKKVDDMEIYDDLTIKIFNFKSSNSTDESQSSDLNILDLAHQNSEELVHPYLLMVVIIFTILLFGITFYAMIPKLPFKNQVQLILMGLSAVITLLWAIGAIWAHVAINCNVSLISRASMNIITAEKGTKSQALSWTAFSFMLIDCIIIWMIYFRDRKKLNDKLDDVKSGRNPFSNKYASDTTLAGV</sequence>
<evidence type="ECO:0000313" key="2">
    <source>
        <dbReference type="EMBL" id="CDO92302.1"/>
    </source>
</evidence>
<dbReference type="GO" id="GO:0016020">
    <property type="term" value="C:membrane"/>
    <property type="evidence" value="ECO:0007669"/>
    <property type="project" value="InterPro"/>
</dbReference>
<dbReference type="InterPro" id="IPR016509">
    <property type="entry name" value="Fig1"/>
</dbReference>
<comment type="caution">
    <text evidence="2">The sequence shown here is derived from an EMBL/GenBank/DDBJ whole genome shotgun (WGS) entry which is preliminary data.</text>
</comment>
<feature type="transmembrane region" description="Helical" evidence="1">
    <location>
        <begin position="162"/>
        <end position="182"/>
    </location>
</feature>
<feature type="transmembrane region" description="Helical" evidence="1">
    <location>
        <begin position="194"/>
        <end position="216"/>
    </location>
</feature>
<accession>A0A0A8L2H6</accession>
<dbReference type="GO" id="GO:0000747">
    <property type="term" value="P:conjugation with cellular fusion"/>
    <property type="evidence" value="ECO:0007669"/>
    <property type="project" value="TreeGrafter"/>
</dbReference>
<keyword evidence="1" id="KW-1133">Transmembrane helix</keyword>
<gene>
    <name evidence="2" type="ORF">KLDO_g622</name>
</gene>
<dbReference type="AlphaFoldDB" id="A0A0A8L2H6"/>
<dbReference type="InterPro" id="IPR033481">
    <property type="entry name" value="Dni1/Fig1"/>
</dbReference>
<dbReference type="PIRSF" id="PIRSF007138">
    <property type="entry name" value="FIG1"/>
    <property type="match status" value="1"/>
</dbReference>
<dbReference type="GO" id="GO:0043332">
    <property type="term" value="C:mating projection tip"/>
    <property type="evidence" value="ECO:0007669"/>
    <property type="project" value="TreeGrafter"/>
</dbReference>
<protein>
    <submittedName>
        <fullName evidence="2">WGS project CCBQ000000000 data, contig 00016</fullName>
    </submittedName>
</protein>
<name>A0A0A8L2H6_9SACH</name>
<dbReference type="EMBL" id="CCBQ010000012">
    <property type="protein sequence ID" value="CDO92302.1"/>
    <property type="molecule type" value="Genomic_DNA"/>
</dbReference>
<dbReference type="Proteomes" id="UP000031516">
    <property type="component" value="Unassembled WGS sequence"/>
</dbReference>
<keyword evidence="1" id="KW-0812">Transmembrane</keyword>
<feature type="transmembrane region" description="Helical" evidence="1">
    <location>
        <begin position="243"/>
        <end position="264"/>
    </location>
</feature>
<evidence type="ECO:0000256" key="1">
    <source>
        <dbReference type="SAM" id="Phobius"/>
    </source>
</evidence>
<dbReference type="PANTHER" id="PTHR28092:SF1">
    <property type="entry name" value="FACTOR-INDUCED GENE 1 PROTEIN"/>
    <property type="match status" value="1"/>
</dbReference>
<organism evidence="2 3">
    <name type="scientific">Kluyveromyces dobzhanskii CBS 2104</name>
    <dbReference type="NCBI Taxonomy" id="1427455"/>
    <lineage>
        <taxon>Eukaryota</taxon>
        <taxon>Fungi</taxon>
        <taxon>Dikarya</taxon>
        <taxon>Ascomycota</taxon>
        <taxon>Saccharomycotina</taxon>
        <taxon>Saccharomycetes</taxon>
        <taxon>Saccharomycetales</taxon>
        <taxon>Saccharomycetaceae</taxon>
        <taxon>Kluyveromyces</taxon>
    </lineage>
</organism>
<dbReference type="PANTHER" id="PTHR28092">
    <property type="entry name" value="FACTOR-INDUCED GENE 1 PROTEIN"/>
    <property type="match status" value="1"/>
</dbReference>
<proteinExistence type="predicted"/>
<keyword evidence="3" id="KW-1185">Reference proteome</keyword>